<comment type="similarity">
    <text evidence="1">Belongs to the UPF0538 family.</text>
</comment>
<dbReference type="PANTHER" id="PTHR18444:SF9">
    <property type="entry name" value="UPF0538 PROTEIN C2ORF76"/>
    <property type="match status" value="1"/>
</dbReference>
<sequence length="144" mass="16904">MVDCDIEEPLTSGSKPLTSSTLTIRVVKSFPYRNVKNMVLQNYDLQSKTARDLLDDCLERINKEGAFRPFRNVNYNRLKIYTHAHGSKTVNLVINFDHDEDWVLDLQNNDKKLCQYGIENETEITLFNLEDYLKFKANPEEKWL</sequence>
<keyword evidence="3" id="KW-1185">Reference proteome</keyword>
<evidence type="ECO:0008006" key="4">
    <source>
        <dbReference type="Google" id="ProtNLM"/>
    </source>
</evidence>
<dbReference type="OrthoDB" id="937at2759"/>
<proteinExistence type="inferred from homology"/>
<dbReference type="InterPro" id="IPR018794">
    <property type="entry name" value="UPF0538"/>
</dbReference>
<dbReference type="Pfam" id="PF10209">
    <property type="entry name" value="DUF2340"/>
    <property type="match status" value="1"/>
</dbReference>
<evidence type="ECO:0000313" key="2">
    <source>
        <dbReference type="EMBL" id="QLL34891.1"/>
    </source>
</evidence>
<accession>A0A7G3ZN05</accession>
<organism evidence="2 3">
    <name type="scientific">Torulaspora globosa</name>
    <dbReference type="NCBI Taxonomy" id="48254"/>
    <lineage>
        <taxon>Eukaryota</taxon>
        <taxon>Fungi</taxon>
        <taxon>Dikarya</taxon>
        <taxon>Ascomycota</taxon>
        <taxon>Saccharomycotina</taxon>
        <taxon>Saccharomycetes</taxon>
        <taxon>Saccharomycetales</taxon>
        <taxon>Saccharomycetaceae</taxon>
        <taxon>Torulaspora</taxon>
    </lineage>
</organism>
<gene>
    <name evidence="2" type="ORF">HG536_0H02660</name>
</gene>
<evidence type="ECO:0000313" key="3">
    <source>
        <dbReference type="Proteomes" id="UP000515788"/>
    </source>
</evidence>
<dbReference type="KEGG" id="tgb:HG536_0H02660"/>
<dbReference type="PANTHER" id="PTHR18444">
    <property type="entry name" value="UPF0538 FAMILY MEMBER"/>
    <property type="match status" value="1"/>
</dbReference>
<evidence type="ECO:0000256" key="1">
    <source>
        <dbReference type="ARBA" id="ARBA00007176"/>
    </source>
</evidence>
<protein>
    <recommendedName>
        <fullName evidence="4">Altered inheritance rate of mitochondria protein 29</fullName>
    </recommendedName>
</protein>
<dbReference type="Proteomes" id="UP000515788">
    <property type="component" value="Chromosome 8"/>
</dbReference>
<dbReference type="GeneID" id="59328157"/>
<name>A0A7G3ZN05_9SACH</name>
<dbReference type="RefSeq" id="XP_037141565.1">
    <property type="nucleotide sequence ID" value="XM_037285669.1"/>
</dbReference>
<dbReference type="EMBL" id="CP059253">
    <property type="protein sequence ID" value="QLL34891.1"/>
    <property type="molecule type" value="Genomic_DNA"/>
</dbReference>
<reference evidence="2 3" key="1">
    <citation type="submission" date="2020-06" db="EMBL/GenBank/DDBJ databases">
        <title>The yeast mating-type switching endonuclease HO is a domesticated member of an unorthodox homing genetic element family.</title>
        <authorList>
            <person name="Coughlan A.Y."/>
            <person name="Lombardi L."/>
            <person name="Braun-Galleani S."/>
            <person name="Martos A.R."/>
            <person name="Galeote V."/>
            <person name="Bigey F."/>
            <person name="Dequin S."/>
            <person name="Byrne K.P."/>
            <person name="Wolfe K.H."/>
        </authorList>
    </citation>
    <scope>NUCLEOTIDE SEQUENCE [LARGE SCALE GENOMIC DNA]</scope>
    <source>
        <strain evidence="2 3">CBS764</strain>
    </source>
</reference>
<dbReference type="AlphaFoldDB" id="A0A7G3ZN05"/>